<name>A0A1R3XE38_9BACT</name>
<keyword evidence="3" id="KW-1185">Reference proteome</keyword>
<dbReference type="OrthoDB" id="1491239at2"/>
<keyword evidence="1" id="KW-0732">Signal</keyword>
<organism evidence="2 3">
    <name type="scientific">Pontibacter indicus</name>
    <dbReference type="NCBI Taxonomy" id="1317125"/>
    <lineage>
        <taxon>Bacteria</taxon>
        <taxon>Pseudomonadati</taxon>
        <taxon>Bacteroidota</taxon>
        <taxon>Cytophagia</taxon>
        <taxon>Cytophagales</taxon>
        <taxon>Hymenobacteraceae</taxon>
        <taxon>Pontibacter</taxon>
    </lineage>
</organism>
<protein>
    <recommendedName>
        <fullName evidence="4">Long-chain fatty acid transport protein</fullName>
    </recommendedName>
</protein>
<proteinExistence type="predicted"/>
<evidence type="ECO:0000256" key="1">
    <source>
        <dbReference type="SAM" id="SignalP"/>
    </source>
</evidence>
<reference evidence="3" key="1">
    <citation type="submission" date="2017-01" db="EMBL/GenBank/DDBJ databases">
        <authorList>
            <person name="Varghese N."/>
            <person name="Submissions S."/>
        </authorList>
    </citation>
    <scope>NUCLEOTIDE SEQUENCE [LARGE SCALE GENOMIC DNA]</scope>
    <source>
        <strain evidence="3">LP100</strain>
    </source>
</reference>
<dbReference type="Proteomes" id="UP000187181">
    <property type="component" value="Unassembled WGS sequence"/>
</dbReference>
<gene>
    <name evidence="2" type="ORF">SAMN05444128_2029</name>
</gene>
<evidence type="ECO:0000313" key="3">
    <source>
        <dbReference type="Proteomes" id="UP000187181"/>
    </source>
</evidence>
<dbReference type="Gene3D" id="2.40.160.60">
    <property type="entry name" value="Outer membrane protein transport protein (OMPP1/FadL/TodX)"/>
    <property type="match status" value="1"/>
</dbReference>
<accession>A0A1R3XE38</accession>
<feature type="chain" id="PRO_5012548786" description="Long-chain fatty acid transport protein" evidence="1">
    <location>
        <begin position="23"/>
        <end position="431"/>
    </location>
</feature>
<sequence length="431" mass="46974">MYKTLRLLFCASVLCLAQGVQAQSIGNSPYSRYGLGELNTNLGNLRTAGMGDVGVSTGNSFQSNTANPALLYYNSITVFDVGVTGRYKTLKNASQSQRDGDANLTYLTLGVPITKRWSSALSLRPYSSVDYNIKNVGSLPNRQEAVVISEYKGEGGISELYFGHGVRIADGLTLGASASYLFGTISQESSSIVADTSISNASLERVAYVERTRYSDFMFRAGANYRKKIADKAYMSAGAVYALGTDLGAKRNSAYERRDLGDGLKGVPMLPDSVESSVNVPPSLTASISYDNGSNLTIATEFMTQDWSDYRNLDGEHELGKSYKIGFGTEFTPNPTAIDSYFKRVTYRGGLRYGQSPYIVNGENIKDMAVTGGATLPIGRGNYFEPPFQLNIMMGYGKRGTTDQGLIAENYFQFGAGVTINSRWFVKRRIE</sequence>
<dbReference type="EMBL" id="FTPP01000002">
    <property type="protein sequence ID" value="SIT89478.1"/>
    <property type="molecule type" value="Genomic_DNA"/>
</dbReference>
<dbReference type="SUPFAM" id="SSF56935">
    <property type="entry name" value="Porins"/>
    <property type="match status" value="1"/>
</dbReference>
<dbReference type="RefSeq" id="WP_076668497.1">
    <property type="nucleotide sequence ID" value="NZ_FTPP01000002.1"/>
</dbReference>
<dbReference type="STRING" id="1317125.SAMN05444128_2029"/>
<feature type="signal peptide" evidence="1">
    <location>
        <begin position="1"/>
        <end position="22"/>
    </location>
</feature>
<evidence type="ECO:0000313" key="2">
    <source>
        <dbReference type="EMBL" id="SIT89478.1"/>
    </source>
</evidence>
<evidence type="ECO:0008006" key="4">
    <source>
        <dbReference type="Google" id="ProtNLM"/>
    </source>
</evidence>
<dbReference type="AlphaFoldDB" id="A0A1R3XE38"/>